<gene>
    <name evidence="7" type="ORF">H4075_08200</name>
</gene>
<dbReference type="AlphaFoldDB" id="A0A7G5XKZ5"/>
<protein>
    <submittedName>
        <fullName evidence="7">HAD-IB family phosphatase</fullName>
    </submittedName>
</protein>
<evidence type="ECO:0000256" key="2">
    <source>
        <dbReference type="ARBA" id="ARBA00006739"/>
    </source>
</evidence>
<dbReference type="SUPFAM" id="SSF53448">
    <property type="entry name" value="Nucleotide-diphospho-sugar transferases"/>
    <property type="match status" value="1"/>
</dbReference>
<dbReference type="InterPro" id="IPR001173">
    <property type="entry name" value="Glyco_trans_2-like"/>
</dbReference>
<evidence type="ECO:0000313" key="7">
    <source>
        <dbReference type="EMBL" id="QNA46148.1"/>
    </source>
</evidence>
<feature type="domain" description="Glycosyltransferase 2-like" evidence="6">
    <location>
        <begin position="3"/>
        <end position="120"/>
    </location>
</feature>
<dbReference type="InterPro" id="IPR029044">
    <property type="entry name" value="Nucleotide-diphossugar_trans"/>
</dbReference>
<dbReference type="CDD" id="cd04179">
    <property type="entry name" value="DPM_DPG-synthase_like"/>
    <property type="match status" value="1"/>
</dbReference>
<dbReference type="RefSeq" id="WP_182805815.1">
    <property type="nucleotide sequence ID" value="NZ_CP060007.1"/>
</dbReference>
<dbReference type="NCBIfam" id="TIGR01488">
    <property type="entry name" value="HAD-SF-IB"/>
    <property type="match status" value="1"/>
</dbReference>
<keyword evidence="3" id="KW-0328">Glycosyltransferase</keyword>
<evidence type="ECO:0000256" key="3">
    <source>
        <dbReference type="ARBA" id="ARBA00022676"/>
    </source>
</evidence>
<dbReference type="KEGG" id="lacs:H4075_08200"/>
<name>A0A7G5XKZ5_9BACT</name>
<dbReference type="PANTHER" id="PTHR48090">
    <property type="entry name" value="UNDECAPRENYL-PHOSPHATE 4-DEOXY-4-FORMAMIDO-L-ARABINOSE TRANSFERASE-RELATED"/>
    <property type="match status" value="1"/>
</dbReference>
<proteinExistence type="inferred from homology"/>
<dbReference type="EMBL" id="CP060007">
    <property type="protein sequence ID" value="QNA46148.1"/>
    <property type="molecule type" value="Genomic_DNA"/>
</dbReference>
<evidence type="ECO:0000256" key="1">
    <source>
        <dbReference type="ARBA" id="ARBA00001946"/>
    </source>
</evidence>
<comment type="similarity">
    <text evidence="2">Belongs to the glycosyltransferase 2 family.</text>
</comment>
<sequence length="458" mass="50986">MVTVIIPVLNEAETVESVIKFAFENKHVSEVIVVDDKSFDDTVKRSIAAGAKVITSTQLGKGASMKEGMLCATNDILLFLDGDINPYPPKTICNLIDPIINDTHDFVKATFERNAGRVTELVAKPLLNILFPDLSDFEQPLSGMIAGRKQFFEKIDFYDDYGVDIGILIDMYLQKARITEVNIGYIDNKSKPWQALGKMSKEVSRAIIQKAMQQNKPNANLEELQSFSEIRDQMDFAIRESLMGLEKIAIFDMDNTILRGRFIDTCAKLYGFEKELLDIRTSGSDATSVTKNIAKLLKGLNLSQILAVAESIPVVHHTKEVITELKRRGYVVGIISDSYDVVTNHIKTKIGADFSLANELEFSKSVATGEVKLPSFFFNTQHSLCKHTICKTNAVQHILKHYSIDINNAIAVGDGENDLCMIKHVGVGIAFCSSNELLNYLADRQITVPSFDELLEFA</sequence>
<keyword evidence="5" id="KW-0460">Magnesium</keyword>
<dbReference type="GO" id="GO:0016757">
    <property type="term" value="F:glycosyltransferase activity"/>
    <property type="evidence" value="ECO:0007669"/>
    <property type="project" value="UniProtKB-KW"/>
</dbReference>
<comment type="cofactor">
    <cofactor evidence="1">
        <name>Mg(2+)</name>
        <dbReference type="ChEBI" id="CHEBI:18420"/>
    </cofactor>
</comment>
<accession>A0A7G5XKZ5</accession>
<dbReference type="Gene3D" id="3.90.550.10">
    <property type="entry name" value="Spore Coat Polysaccharide Biosynthesis Protein SpsA, Chain A"/>
    <property type="match status" value="1"/>
</dbReference>
<keyword evidence="8" id="KW-1185">Reference proteome</keyword>
<reference evidence="8" key="1">
    <citation type="submission" date="2020-08" db="EMBL/GenBank/DDBJ databases">
        <title>Lacibacter sp. S13-6-6 genome sequencing.</title>
        <authorList>
            <person name="Jin L."/>
        </authorList>
    </citation>
    <scope>NUCLEOTIDE SEQUENCE [LARGE SCALE GENOMIC DNA]</scope>
    <source>
        <strain evidence="8">S13-6-6</strain>
    </source>
</reference>
<dbReference type="PANTHER" id="PTHR48090:SF10">
    <property type="entry name" value="GLUCOSYL-3-PHOSPHOGLYCERATE SYNTHASE"/>
    <property type="match status" value="1"/>
</dbReference>
<dbReference type="InterPro" id="IPR023214">
    <property type="entry name" value="HAD_sf"/>
</dbReference>
<evidence type="ECO:0000313" key="8">
    <source>
        <dbReference type="Proteomes" id="UP000515344"/>
    </source>
</evidence>
<evidence type="ECO:0000256" key="5">
    <source>
        <dbReference type="ARBA" id="ARBA00022842"/>
    </source>
</evidence>
<dbReference type="InterPro" id="IPR036412">
    <property type="entry name" value="HAD-like_sf"/>
</dbReference>
<dbReference type="Proteomes" id="UP000515344">
    <property type="component" value="Chromosome"/>
</dbReference>
<organism evidence="7 8">
    <name type="scientific">Lacibacter sediminis</name>
    <dbReference type="NCBI Taxonomy" id="2760713"/>
    <lineage>
        <taxon>Bacteria</taxon>
        <taxon>Pseudomonadati</taxon>
        <taxon>Bacteroidota</taxon>
        <taxon>Chitinophagia</taxon>
        <taxon>Chitinophagales</taxon>
        <taxon>Chitinophagaceae</taxon>
        <taxon>Lacibacter</taxon>
    </lineage>
</organism>
<dbReference type="Pfam" id="PF08282">
    <property type="entry name" value="Hydrolase_3"/>
    <property type="match status" value="1"/>
</dbReference>
<dbReference type="Gene3D" id="3.40.50.1000">
    <property type="entry name" value="HAD superfamily/HAD-like"/>
    <property type="match status" value="1"/>
</dbReference>
<dbReference type="InterPro" id="IPR050256">
    <property type="entry name" value="Glycosyltransferase_2"/>
</dbReference>
<dbReference type="SUPFAM" id="SSF56784">
    <property type="entry name" value="HAD-like"/>
    <property type="match status" value="1"/>
</dbReference>
<dbReference type="Pfam" id="PF00535">
    <property type="entry name" value="Glycos_transf_2"/>
    <property type="match status" value="1"/>
</dbReference>
<keyword evidence="4" id="KW-0808">Transferase</keyword>
<evidence type="ECO:0000256" key="4">
    <source>
        <dbReference type="ARBA" id="ARBA00022679"/>
    </source>
</evidence>
<evidence type="ECO:0000259" key="6">
    <source>
        <dbReference type="Pfam" id="PF00535"/>
    </source>
</evidence>